<keyword evidence="2" id="KW-0227">DNA damage</keyword>
<dbReference type="RefSeq" id="WP_084240603.1">
    <property type="nucleotide sequence ID" value="NZ_FWXT01000003.1"/>
</dbReference>
<dbReference type="STRING" id="151894.SAMN04488524_3831"/>
<dbReference type="Pfam" id="PF00817">
    <property type="entry name" value="IMS"/>
    <property type="match status" value="1"/>
</dbReference>
<dbReference type="InterPro" id="IPR043128">
    <property type="entry name" value="Rev_trsase/Diguanyl_cyclase"/>
</dbReference>
<evidence type="ECO:0000313" key="5">
    <source>
        <dbReference type="Proteomes" id="UP000192756"/>
    </source>
</evidence>
<keyword evidence="5" id="KW-1185">Reference proteome</keyword>
<evidence type="ECO:0000256" key="1">
    <source>
        <dbReference type="ARBA" id="ARBA00010945"/>
    </source>
</evidence>
<accession>A0A1W2DIT3</accession>
<proteinExistence type="inferred from homology"/>
<sequence>MPRYVAIWFPDLTSDWLIRRRPELKDTAFVIAASERGRVVVKAASKPAQAQSIRAGMTVADCRAVLPALQVIDDIPGTAEKLLNALAEWCLRYSPIVAADLPEGLVLDSSGCAHLWAGEHAYLTDILGKLGAFGYHVKAAMADTIGAAWAVARFGKPKTVIEPGHQSDALLPLPPAALRLDPLITARLEKLGLYTIGSFIKMPRSALRRRFGMPLLSRLEQALGQHPEVIEPIKPIAPYQERLPVLEPIKTATAIEIALKQLLDLLCHRLDKEGLGLRNCTFKAYRIDGNIQQIEIGTNRVSNHAAHLFKLFEIKITTLEPALGFELFLIEATKVEAIPAAQNALWNTVNQNNAEVAELLDRLAGKVGGHSIRRYLPQEHHWPERSVKPAADFDEKPAISWPEDLPRPVHLLPKPETIEVTVPLPDYPPILFRYKGKVFKVSKADGPERIEQEWWIEEGLYRDYYCVEDDMGGRYWLFRLGHYNDNDPEWFIHGFFA</sequence>
<feature type="domain" description="UmuC" evidence="3">
    <location>
        <begin position="18"/>
        <end position="151"/>
    </location>
</feature>
<name>A0A1W2DIT3_9SPHI</name>
<dbReference type="InterPro" id="IPR050356">
    <property type="entry name" value="SulA_CellDiv_inhibitor"/>
</dbReference>
<dbReference type="InterPro" id="IPR001126">
    <property type="entry name" value="UmuC"/>
</dbReference>
<comment type="similarity">
    <text evidence="1">Belongs to the DNA polymerase type-Y family.</text>
</comment>
<dbReference type="EMBL" id="FWXT01000003">
    <property type="protein sequence ID" value="SMC96992.1"/>
    <property type="molecule type" value="Genomic_DNA"/>
</dbReference>
<evidence type="ECO:0000259" key="3">
    <source>
        <dbReference type="Pfam" id="PF00817"/>
    </source>
</evidence>
<dbReference type="CDD" id="cd03468">
    <property type="entry name" value="PolY_like"/>
    <property type="match status" value="1"/>
</dbReference>
<dbReference type="Proteomes" id="UP000192756">
    <property type="component" value="Unassembled WGS sequence"/>
</dbReference>
<dbReference type="SUPFAM" id="SSF56672">
    <property type="entry name" value="DNA/RNA polymerases"/>
    <property type="match status" value="1"/>
</dbReference>
<dbReference type="AlphaFoldDB" id="A0A1W2DIT3"/>
<evidence type="ECO:0000313" key="4">
    <source>
        <dbReference type="EMBL" id="SMC96992.1"/>
    </source>
</evidence>
<dbReference type="OrthoDB" id="625722at2"/>
<dbReference type="InterPro" id="IPR043502">
    <property type="entry name" value="DNA/RNA_pol_sf"/>
</dbReference>
<reference evidence="5" key="1">
    <citation type="submission" date="2017-04" db="EMBL/GenBank/DDBJ databases">
        <authorList>
            <person name="Varghese N."/>
            <person name="Submissions S."/>
        </authorList>
    </citation>
    <scope>NUCLEOTIDE SEQUENCE [LARGE SCALE GENOMIC DNA]</scope>
    <source>
        <strain evidence="5">DSM 12126</strain>
    </source>
</reference>
<dbReference type="PANTHER" id="PTHR35369">
    <property type="entry name" value="BLR3025 PROTEIN-RELATED"/>
    <property type="match status" value="1"/>
</dbReference>
<evidence type="ECO:0000256" key="2">
    <source>
        <dbReference type="ARBA" id="ARBA00022763"/>
    </source>
</evidence>
<dbReference type="PANTHER" id="PTHR35369:SF2">
    <property type="entry name" value="BLR3025 PROTEIN"/>
    <property type="match status" value="1"/>
</dbReference>
<dbReference type="Gene3D" id="3.40.1170.60">
    <property type="match status" value="1"/>
</dbReference>
<gene>
    <name evidence="4" type="ORF">SAMN04488524_3831</name>
</gene>
<protein>
    <submittedName>
        <fullName evidence="4">Protein ImuB</fullName>
    </submittedName>
</protein>
<organism evidence="4 5">
    <name type="scientific">Pedobacter africanus</name>
    <dbReference type="NCBI Taxonomy" id="151894"/>
    <lineage>
        <taxon>Bacteria</taxon>
        <taxon>Pseudomonadati</taxon>
        <taxon>Bacteroidota</taxon>
        <taxon>Sphingobacteriia</taxon>
        <taxon>Sphingobacteriales</taxon>
        <taxon>Sphingobacteriaceae</taxon>
        <taxon>Pedobacter</taxon>
    </lineage>
</organism>
<dbReference type="GO" id="GO:0006281">
    <property type="term" value="P:DNA repair"/>
    <property type="evidence" value="ECO:0007669"/>
    <property type="project" value="InterPro"/>
</dbReference>
<dbReference type="Gene3D" id="3.30.70.270">
    <property type="match status" value="1"/>
</dbReference>